<dbReference type="STRING" id="1230454.C461_04697"/>
<dbReference type="Proteomes" id="UP000011575">
    <property type="component" value="Unassembled WGS sequence"/>
</dbReference>
<dbReference type="EMBL" id="AOJI01000017">
    <property type="protein sequence ID" value="EMA68900.1"/>
    <property type="molecule type" value="Genomic_DNA"/>
</dbReference>
<proteinExistence type="predicted"/>
<dbReference type="RefSeq" id="WP_007999067.1">
    <property type="nucleotide sequence ID" value="NZ_AOJI01000017.1"/>
</dbReference>
<sequence length="178" mass="17513">MSVDYGGTGGDGDNVDNPYDDDSDGGGGSSSGGSSGGIGTVLSTFADNPRGFILGAVLTTVLEAVTGVVTTAIGQLVLLVGGSQPTRFDAPDETLGLADLPVAIASTVTSAGGFGGRALIQGIDAFNGTLFDAAAAAGPFAPLIVITIASVEAILVVLLLRRLVYVAADLLQLGGLTE</sequence>
<evidence type="ECO:0000313" key="3">
    <source>
        <dbReference type="EMBL" id="EMA68900.1"/>
    </source>
</evidence>
<feature type="transmembrane region" description="Helical" evidence="2">
    <location>
        <begin position="140"/>
        <end position="160"/>
    </location>
</feature>
<evidence type="ECO:0000256" key="2">
    <source>
        <dbReference type="SAM" id="Phobius"/>
    </source>
</evidence>
<organism evidence="3 4">
    <name type="scientific">Halorubrum aidingense JCM 13560</name>
    <dbReference type="NCBI Taxonomy" id="1230454"/>
    <lineage>
        <taxon>Archaea</taxon>
        <taxon>Methanobacteriati</taxon>
        <taxon>Methanobacteriota</taxon>
        <taxon>Stenosarchaea group</taxon>
        <taxon>Halobacteria</taxon>
        <taxon>Halobacteriales</taxon>
        <taxon>Haloferacaceae</taxon>
        <taxon>Halorubrum</taxon>
    </lineage>
</organism>
<feature type="compositionally biased region" description="Gly residues" evidence="1">
    <location>
        <begin position="1"/>
        <end position="12"/>
    </location>
</feature>
<keyword evidence="2" id="KW-1133">Transmembrane helix</keyword>
<name>M0PJH2_9EURY</name>
<evidence type="ECO:0000313" key="4">
    <source>
        <dbReference type="Proteomes" id="UP000011575"/>
    </source>
</evidence>
<keyword evidence="4" id="KW-1185">Reference proteome</keyword>
<keyword evidence="2" id="KW-0812">Transmembrane</keyword>
<evidence type="ECO:0000256" key="1">
    <source>
        <dbReference type="SAM" id="MobiDB-lite"/>
    </source>
</evidence>
<reference evidence="3 4" key="1">
    <citation type="journal article" date="2014" name="PLoS Genet.">
        <title>Phylogenetically driven sequencing of extremely halophilic archaea reveals strategies for static and dynamic osmo-response.</title>
        <authorList>
            <person name="Becker E.A."/>
            <person name="Seitzer P.M."/>
            <person name="Tritt A."/>
            <person name="Larsen D."/>
            <person name="Krusor M."/>
            <person name="Yao A.I."/>
            <person name="Wu D."/>
            <person name="Madern D."/>
            <person name="Eisen J.A."/>
            <person name="Darling A.E."/>
            <person name="Facciotti M.T."/>
        </authorList>
    </citation>
    <scope>NUCLEOTIDE SEQUENCE [LARGE SCALE GENOMIC DNA]</scope>
    <source>
        <strain evidence="3 4">JCM 13560</strain>
    </source>
</reference>
<protein>
    <submittedName>
        <fullName evidence="3">Uncharacterized protein</fullName>
    </submittedName>
</protein>
<feature type="region of interest" description="Disordered" evidence="1">
    <location>
        <begin position="1"/>
        <end position="34"/>
    </location>
</feature>
<feature type="compositionally biased region" description="Gly residues" evidence="1">
    <location>
        <begin position="25"/>
        <end position="34"/>
    </location>
</feature>
<dbReference type="PATRIC" id="fig|1230454.4.peg.960"/>
<comment type="caution">
    <text evidence="3">The sequence shown here is derived from an EMBL/GenBank/DDBJ whole genome shotgun (WGS) entry which is preliminary data.</text>
</comment>
<gene>
    <name evidence="3" type="ORF">C461_04697</name>
</gene>
<keyword evidence="2" id="KW-0472">Membrane</keyword>
<accession>M0PJH2</accession>
<feature type="transmembrane region" description="Helical" evidence="2">
    <location>
        <begin position="52"/>
        <end position="79"/>
    </location>
</feature>
<dbReference type="AlphaFoldDB" id="M0PJH2"/>